<keyword evidence="2" id="KW-1185">Reference proteome</keyword>
<reference evidence="1 2" key="1">
    <citation type="submission" date="2020-10" db="EMBL/GenBank/DDBJ databases">
        <title>Closed genome sequences of Staphylococcus lloydii sp. nov. and Staphylococcus durrellii sp. nov. Isolated from Captive Fruit Bats (Pteropus livingstonii).</title>
        <authorList>
            <person name="Fountain K."/>
        </authorList>
    </citation>
    <scope>NUCLEOTIDE SEQUENCE [LARGE SCALE GENOMIC DNA]</scope>
    <source>
        <strain evidence="1 2">23_2_7_LY</strain>
    </source>
</reference>
<name>A0A7T1AYV4_9STAP</name>
<accession>A0A7T1AYV4</accession>
<dbReference type="Proteomes" id="UP000594455">
    <property type="component" value="Chromosome"/>
</dbReference>
<dbReference type="RefSeq" id="WP_195718515.1">
    <property type="nucleotide sequence ID" value="NZ_CP064056.1"/>
</dbReference>
<evidence type="ECO:0000313" key="1">
    <source>
        <dbReference type="EMBL" id="QPM74630.1"/>
    </source>
</evidence>
<evidence type="ECO:0000313" key="2">
    <source>
        <dbReference type="Proteomes" id="UP000594455"/>
    </source>
</evidence>
<dbReference type="AlphaFoldDB" id="A0A7T1AYV4"/>
<proteinExistence type="predicted"/>
<gene>
    <name evidence="1" type="ORF">ISP08_09810</name>
</gene>
<organism evidence="1 2">
    <name type="scientific">Staphylococcus lloydii</name>
    <dbReference type="NCBI Taxonomy" id="2781774"/>
    <lineage>
        <taxon>Bacteria</taxon>
        <taxon>Bacillati</taxon>
        <taxon>Bacillota</taxon>
        <taxon>Bacilli</taxon>
        <taxon>Bacillales</taxon>
        <taxon>Staphylococcaceae</taxon>
        <taxon>Staphylococcus</taxon>
    </lineage>
</organism>
<protein>
    <submittedName>
        <fullName evidence="1">Uncharacterized protein</fullName>
    </submittedName>
</protein>
<dbReference type="KEGG" id="sllo:ISP08_09810"/>
<dbReference type="EMBL" id="CP064056">
    <property type="protein sequence ID" value="QPM74630.1"/>
    <property type="molecule type" value="Genomic_DNA"/>
</dbReference>
<sequence>MKVGAPASKALGEIAKSNASLASRFGIKNSKGVDLITNMSKRNTFGSTIASQAPTLGNLLPFYTVMYSLYRVNSKEA</sequence>